<evidence type="ECO:0000313" key="2">
    <source>
        <dbReference type="Proteomes" id="UP000287872"/>
    </source>
</evidence>
<accession>A0A401UQF9</accession>
<gene>
    <name evidence="1" type="ORF">Ctaglu_33790</name>
</gene>
<reference evidence="1 2" key="1">
    <citation type="submission" date="2018-11" db="EMBL/GenBank/DDBJ databases">
        <title>Genome sequencing and assembly of Clostridium tagluense strain A121.</title>
        <authorList>
            <person name="Murakami T."/>
            <person name="Segawa T."/>
            <person name="Shcherbakova V.A."/>
            <person name="Mori H."/>
            <person name="Yoshimura Y."/>
        </authorList>
    </citation>
    <scope>NUCLEOTIDE SEQUENCE [LARGE SCALE GENOMIC DNA]</scope>
    <source>
        <strain evidence="1 2">A121</strain>
    </source>
</reference>
<dbReference type="Proteomes" id="UP000287872">
    <property type="component" value="Unassembled WGS sequence"/>
</dbReference>
<protein>
    <submittedName>
        <fullName evidence="1">Uncharacterized protein</fullName>
    </submittedName>
</protein>
<dbReference type="RefSeq" id="WP_125003852.1">
    <property type="nucleotide sequence ID" value="NZ_BHYK01000021.1"/>
</dbReference>
<comment type="caution">
    <text evidence="1">The sequence shown here is derived from an EMBL/GenBank/DDBJ whole genome shotgun (WGS) entry which is preliminary data.</text>
</comment>
<proteinExistence type="predicted"/>
<sequence>MILTCKATAKPAFSTCNLFTQGSIYEFIPVNNRYTNINNYVGYIKKDDEGHKRWLRKVFKGMHFSEGEN</sequence>
<dbReference type="EMBL" id="BHYK01000021">
    <property type="protein sequence ID" value="GCD11756.1"/>
    <property type="molecule type" value="Genomic_DNA"/>
</dbReference>
<keyword evidence="2" id="KW-1185">Reference proteome</keyword>
<dbReference type="AlphaFoldDB" id="A0A401UQF9"/>
<evidence type="ECO:0000313" key="1">
    <source>
        <dbReference type="EMBL" id="GCD11756.1"/>
    </source>
</evidence>
<name>A0A401UQF9_9CLOT</name>
<organism evidence="1 2">
    <name type="scientific">Clostridium tagluense</name>
    <dbReference type="NCBI Taxonomy" id="360422"/>
    <lineage>
        <taxon>Bacteria</taxon>
        <taxon>Bacillati</taxon>
        <taxon>Bacillota</taxon>
        <taxon>Clostridia</taxon>
        <taxon>Eubacteriales</taxon>
        <taxon>Clostridiaceae</taxon>
        <taxon>Clostridium</taxon>
    </lineage>
</organism>